<dbReference type="EMBL" id="NPKJ01000053">
    <property type="protein sequence ID" value="PAQ08140.1"/>
    <property type="molecule type" value="Genomic_DNA"/>
</dbReference>
<reference evidence="1 2" key="1">
    <citation type="submission" date="2017-08" db="EMBL/GenBank/DDBJ databases">
        <title>Mesorhizobium wenxinae sp. nov., a novel rhizobial species isolated from root nodules of chickpea (Cicer arietinum L.).</title>
        <authorList>
            <person name="Zhang J."/>
        </authorList>
    </citation>
    <scope>NUCLEOTIDE SEQUENCE [LARGE SCALE GENOMIC DNA]</scope>
    <source>
        <strain evidence="1 2">SDW018</strain>
    </source>
</reference>
<gene>
    <name evidence="1" type="ORF">CIT26_19460</name>
</gene>
<comment type="caution">
    <text evidence="1">The sequence shown here is derived from an EMBL/GenBank/DDBJ whole genome shotgun (WGS) entry which is preliminary data.</text>
</comment>
<organism evidence="1 2">
    <name type="scientific">Mesorhizobium temperatum</name>
    <dbReference type="NCBI Taxonomy" id="241416"/>
    <lineage>
        <taxon>Bacteria</taxon>
        <taxon>Pseudomonadati</taxon>
        <taxon>Pseudomonadota</taxon>
        <taxon>Alphaproteobacteria</taxon>
        <taxon>Hyphomicrobiales</taxon>
        <taxon>Phyllobacteriaceae</taxon>
        <taxon>Mesorhizobium</taxon>
    </lineage>
</organism>
<sequence length="153" mass="17264">MVKSALGSVIEINKAATADFQAAMDKFNEAEALRQAAGFSRDVDLAASRQVQFFKGNVSTDFLQSDDLGQIFQQAQAAVDAMYEARREEFDNAVRQAKEARQARAKAQVAARKNNRRNDANPSALTCEQIQNKVDRAFFRPTNCVWEREDHRY</sequence>
<name>A0A271LLF6_9HYPH</name>
<dbReference type="Proteomes" id="UP000216442">
    <property type="component" value="Unassembled WGS sequence"/>
</dbReference>
<accession>A0A271LLF6</accession>
<dbReference type="AlphaFoldDB" id="A0A271LLF6"/>
<evidence type="ECO:0000313" key="2">
    <source>
        <dbReference type="Proteomes" id="UP000216442"/>
    </source>
</evidence>
<evidence type="ECO:0000313" key="1">
    <source>
        <dbReference type="EMBL" id="PAQ08140.1"/>
    </source>
</evidence>
<protein>
    <submittedName>
        <fullName evidence="1">Uncharacterized protein</fullName>
    </submittedName>
</protein>
<proteinExistence type="predicted"/>
<keyword evidence="2" id="KW-1185">Reference proteome</keyword>